<accession>A0A8X6K7S2</accession>
<evidence type="ECO:0000313" key="2">
    <source>
        <dbReference type="Proteomes" id="UP000887116"/>
    </source>
</evidence>
<dbReference type="EMBL" id="BMAO01000597">
    <property type="protein sequence ID" value="GFQ67895.1"/>
    <property type="molecule type" value="Genomic_DNA"/>
</dbReference>
<sequence>EGLNGATVTVGQQVNTVLSSKNNEFVTDIEFLVVPKITDLTPSQQIDITNLQLPKGITLADPQFFEPSKIDILLVTDSVQSGSNKISCHLSVVDTRLDDTLRSFWEIEALPEKTLVDDELKYCMEHFNATHTRDSNGRYIVQMPIIKDKIQLGSSKDLAVKRLNSTLIRLNRSPDVKKLYNGFLDEYKNLGHMEEVKEDILPNPHYYFPHQAILRPDKSTTKLLVFNASSKTSNGISLNDTLLKGGTVQNDLWCTLLRFLTYGTTCAPFLSTRTLLQLSEDEKQNFPLASPIVKNDFYVDDVLSCAPDLETAIEIQQQLIGMMNAGGMHLYKWCSNSRHLLSKVSTDDQEYVVGNDDLIRNNIWLSGPDLLHSDVDFTNNWDCSNTDPLYMKELKPIMNTFIQSTVPAEVLQEKNVADIF</sequence>
<evidence type="ECO:0000313" key="1">
    <source>
        <dbReference type="EMBL" id="GFQ67895.1"/>
    </source>
</evidence>
<name>A0A8X6K7S2_TRICU</name>
<gene>
    <name evidence="1" type="primary">AVEN_32190_1</name>
    <name evidence="1" type="ORF">TNCT_242691</name>
</gene>
<dbReference type="Proteomes" id="UP000887116">
    <property type="component" value="Unassembled WGS sequence"/>
</dbReference>
<dbReference type="PANTHER" id="PTHR47331">
    <property type="entry name" value="PHD-TYPE DOMAIN-CONTAINING PROTEIN"/>
    <property type="match status" value="1"/>
</dbReference>
<organism evidence="1 2">
    <name type="scientific">Trichonephila clavata</name>
    <name type="common">Joro spider</name>
    <name type="synonym">Nephila clavata</name>
    <dbReference type="NCBI Taxonomy" id="2740835"/>
    <lineage>
        <taxon>Eukaryota</taxon>
        <taxon>Metazoa</taxon>
        <taxon>Ecdysozoa</taxon>
        <taxon>Arthropoda</taxon>
        <taxon>Chelicerata</taxon>
        <taxon>Arachnida</taxon>
        <taxon>Araneae</taxon>
        <taxon>Araneomorphae</taxon>
        <taxon>Entelegynae</taxon>
        <taxon>Araneoidea</taxon>
        <taxon>Nephilidae</taxon>
        <taxon>Trichonephila</taxon>
    </lineage>
</organism>
<protein>
    <submittedName>
        <fullName evidence="1">Integrase catalytic domain-containing protein</fullName>
    </submittedName>
</protein>
<feature type="non-terminal residue" evidence="1">
    <location>
        <position position="1"/>
    </location>
</feature>
<reference evidence="1" key="1">
    <citation type="submission" date="2020-07" db="EMBL/GenBank/DDBJ databases">
        <title>Multicomponent nature underlies the extraordinary mechanical properties of spider dragline silk.</title>
        <authorList>
            <person name="Kono N."/>
            <person name="Nakamura H."/>
            <person name="Mori M."/>
            <person name="Yoshida Y."/>
            <person name="Ohtoshi R."/>
            <person name="Malay A.D."/>
            <person name="Moran D.A.P."/>
            <person name="Tomita M."/>
            <person name="Numata K."/>
            <person name="Arakawa K."/>
        </authorList>
    </citation>
    <scope>NUCLEOTIDE SEQUENCE</scope>
</reference>
<dbReference type="PANTHER" id="PTHR47331:SF5">
    <property type="entry name" value="RIBONUCLEASE H"/>
    <property type="match status" value="1"/>
</dbReference>
<comment type="caution">
    <text evidence="1">The sequence shown here is derived from an EMBL/GenBank/DDBJ whole genome shotgun (WGS) entry which is preliminary data.</text>
</comment>
<proteinExistence type="predicted"/>
<dbReference type="OrthoDB" id="7552578at2759"/>
<keyword evidence="2" id="KW-1185">Reference proteome</keyword>
<dbReference type="AlphaFoldDB" id="A0A8X6K7S2"/>